<dbReference type="CDD" id="cd06342">
    <property type="entry name" value="PBP1_ABC_LIVBP-like"/>
    <property type="match status" value="1"/>
</dbReference>
<comment type="similarity">
    <text evidence="1">Belongs to the leucine-binding protein family.</text>
</comment>
<dbReference type="Gene3D" id="3.40.50.2300">
    <property type="match status" value="2"/>
</dbReference>
<comment type="caution">
    <text evidence="4">The sequence shown here is derived from an EMBL/GenBank/DDBJ whole genome shotgun (WGS) entry which is preliminary data.</text>
</comment>
<evidence type="ECO:0000259" key="3">
    <source>
        <dbReference type="Pfam" id="PF13458"/>
    </source>
</evidence>
<dbReference type="Pfam" id="PF13458">
    <property type="entry name" value="Peripla_BP_6"/>
    <property type="match status" value="1"/>
</dbReference>
<gene>
    <name evidence="4" type="ORF">JJB09_11935</name>
</gene>
<dbReference type="SUPFAM" id="SSF53822">
    <property type="entry name" value="Periplasmic binding protein-like I"/>
    <property type="match status" value="1"/>
</dbReference>
<feature type="domain" description="Leucine-binding protein" evidence="3">
    <location>
        <begin position="24"/>
        <end position="346"/>
    </location>
</feature>
<keyword evidence="5" id="KW-1185">Reference proteome</keyword>
<evidence type="ECO:0000313" key="5">
    <source>
        <dbReference type="Proteomes" id="UP000633219"/>
    </source>
</evidence>
<dbReference type="PANTHER" id="PTHR47151">
    <property type="entry name" value="LEU/ILE/VAL-BINDING ABC TRANSPORTER SUBUNIT"/>
    <property type="match status" value="1"/>
</dbReference>
<dbReference type="PANTHER" id="PTHR47151:SF2">
    <property type="entry name" value="AMINO ACID BINDING PROTEIN"/>
    <property type="match status" value="1"/>
</dbReference>
<organism evidence="4 5">
    <name type="scientific">Rhizobium setariae</name>
    <dbReference type="NCBI Taxonomy" id="2801340"/>
    <lineage>
        <taxon>Bacteria</taxon>
        <taxon>Pseudomonadati</taxon>
        <taxon>Pseudomonadota</taxon>
        <taxon>Alphaproteobacteria</taxon>
        <taxon>Hyphomicrobiales</taxon>
        <taxon>Rhizobiaceae</taxon>
        <taxon>Rhizobium/Agrobacterium group</taxon>
        <taxon>Rhizobium</taxon>
    </lineage>
</organism>
<proteinExistence type="inferred from homology"/>
<evidence type="ECO:0000256" key="2">
    <source>
        <dbReference type="ARBA" id="ARBA00022729"/>
    </source>
</evidence>
<dbReference type="RefSeq" id="WP_201658035.1">
    <property type="nucleotide sequence ID" value="NZ_JAEQNC010000006.1"/>
</dbReference>
<sequence>MSLRRLSLFLVLSILPSIAYGGSLKIAVVAPQAGNLAILGAQIVEGAQLAAGDRTSLVIIDESCAENSGAALAEKIRQAQAVAAIGFLCTDSLEGALPTLTGAAIPAITLSVRSSILMEDAIKKGWPLFRLAPSPTAEREKIIEAIFENWKDQPFAILDDGTITSRETAETIREALEQKGMKAAFIDNFRPAQEVQTQLIRRLAKAGVTHVFAAADRNDMSIMARDSKAANLPMVFMGGDALNAADQLVPLEKGVFAVTLPDYATFPFAKAAYEALKAKEKPADGYVLPAHAAVTILTDAYEIASGSGAPLTQALVETPFETTVGPIMFTGKHELATNPFVLLQWNGSSFVSPAVTE</sequence>
<dbReference type="InterPro" id="IPR028081">
    <property type="entry name" value="Leu-bd"/>
</dbReference>
<dbReference type="EMBL" id="JAEQNC010000006">
    <property type="protein sequence ID" value="MBL0372741.1"/>
    <property type="molecule type" value="Genomic_DNA"/>
</dbReference>
<reference evidence="4" key="1">
    <citation type="submission" date="2021-01" db="EMBL/GenBank/DDBJ databases">
        <title>Rhizobium sp. strain KVB221 16S ribosomal RNA gene Genome sequencing and assembly.</title>
        <authorList>
            <person name="Kang M."/>
        </authorList>
    </citation>
    <scope>NUCLEOTIDE SEQUENCE</scope>
    <source>
        <strain evidence="4">KVB221</strain>
    </source>
</reference>
<evidence type="ECO:0000256" key="1">
    <source>
        <dbReference type="ARBA" id="ARBA00010062"/>
    </source>
</evidence>
<dbReference type="Proteomes" id="UP000633219">
    <property type="component" value="Unassembled WGS sequence"/>
</dbReference>
<accession>A0A937CMH2</accession>
<dbReference type="InterPro" id="IPR028082">
    <property type="entry name" value="Peripla_BP_I"/>
</dbReference>
<dbReference type="AlphaFoldDB" id="A0A937CMH2"/>
<name>A0A937CMH2_9HYPH</name>
<evidence type="ECO:0000313" key="4">
    <source>
        <dbReference type="EMBL" id="MBL0372741.1"/>
    </source>
</evidence>
<protein>
    <submittedName>
        <fullName evidence="4">Branched-chain amino acid ABC transporter substrate-binding protein</fullName>
    </submittedName>
</protein>
<keyword evidence="2" id="KW-0732">Signal</keyword>